<dbReference type="PRINTS" id="PR00727">
    <property type="entry name" value="LEADERPTASE"/>
</dbReference>
<protein>
    <recommendedName>
        <fullName evidence="4 8">Signal peptidase I</fullName>
        <ecNumber evidence="4 8">3.4.21.89</ecNumber>
    </recommendedName>
</protein>
<dbReference type="OrthoDB" id="9802919at2"/>
<feature type="active site" evidence="7">
    <location>
        <position position="79"/>
    </location>
</feature>
<comment type="caution">
    <text evidence="11">The sequence shown here is derived from an EMBL/GenBank/DDBJ whole genome shotgun (WGS) entry which is preliminary data.</text>
</comment>
<evidence type="ECO:0000256" key="5">
    <source>
        <dbReference type="ARBA" id="ARBA00022670"/>
    </source>
</evidence>
<feature type="domain" description="Peptidase S26" evidence="10">
    <location>
        <begin position="12"/>
        <end position="172"/>
    </location>
</feature>
<keyword evidence="8" id="KW-0812">Transmembrane</keyword>
<dbReference type="PANTHER" id="PTHR43390">
    <property type="entry name" value="SIGNAL PEPTIDASE I"/>
    <property type="match status" value="1"/>
</dbReference>
<sequence length="182" mass="20393">MAVKKEKKSEIWQWVKSIGIAVIVAFILRSYVFAPTIVNGKSMDPTLHTNERLILSKIGEPKRFDIIVFHAPDGRDYVKRVIGFPGETVEIKDDTLFIDGKACKEAYLREGKKAFANKYGKARKFTEDYPQIKVPKGDLFVLGDNRPVSEDSRSIGPISQSKIIGKAKLSVWPLKDVGLVGK</sequence>
<evidence type="ECO:0000256" key="6">
    <source>
        <dbReference type="ARBA" id="ARBA00022801"/>
    </source>
</evidence>
<evidence type="ECO:0000259" key="10">
    <source>
        <dbReference type="Pfam" id="PF10502"/>
    </source>
</evidence>
<accession>A0A0M0L916</accession>
<keyword evidence="8" id="KW-1133">Transmembrane helix</keyword>
<reference evidence="12" key="1">
    <citation type="submission" date="2015-08" db="EMBL/GenBank/DDBJ databases">
        <title>Fjat-14210 dsm16467.</title>
        <authorList>
            <person name="Liu B."/>
            <person name="Wang J."/>
            <person name="Zhu Y."/>
            <person name="Liu G."/>
            <person name="Chen Q."/>
            <person name="Chen Z."/>
            <person name="Lan J."/>
            <person name="Che J."/>
            <person name="Ge C."/>
            <person name="Shi H."/>
            <person name="Pan Z."/>
            <person name="Liu X."/>
        </authorList>
    </citation>
    <scope>NUCLEOTIDE SEQUENCE [LARGE SCALE GENOMIC DNA]</scope>
    <source>
        <strain evidence="12">DSM 16467</strain>
    </source>
</reference>
<evidence type="ECO:0000256" key="4">
    <source>
        <dbReference type="ARBA" id="ARBA00013208"/>
    </source>
</evidence>
<evidence type="ECO:0000256" key="9">
    <source>
        <dbReference type="RuleBase" id="RU362042"/>
    </source>
</evidence>
<dbReference type="PANTHER" id="PTHR43390:SF1">
    <property type="entry name" value="CHLOROPLAST PROCESSING PEPTIDASE"/>
    <property type="match status" value="1"/>
</dbReference>
<evidence type="ECO:0000256" key="8">
    <source>
        <dbReference type="RuleBase" id="RU003993"/>
    </source>
</evidence>
<dbReference type="Gene3D" id="2.10.109.10">
    <property type="entry name" value="Umud Fragment, subunit A"/>
    <property type="match status" value="1"/>
</dbReference>
<dbReference type="EC" id="3.4.21.89" evidence="4 8"/>
<dbReference type="InterPro" id="IPR000223">
    <property type="entry name" value="Pept_S26A_signal_pept_1"/>
</dbReference>
<dbReference type="CDD" id="cd06530">
    <property type="entry name" value="S26_SPase_I"/>
    <property type="match status" value="1"/>
</dbReference>
<comment type="catalytic activity">
    <reaction evidence="1 8">
        <text>Cleavage of hydrophobic, N-terminal signal or leader sequences from secreted and periplasmic proteins.</text>
        <dbReference type="EC" id="3.4.21.89"/>
    </reaction>
</comment>
<keyword evidence="6 8" id="KW-0378">Hydrolase</keyword>
<dbReference type="GO" id="GO:0006465">
    <property type="term" value="P:signal peptide processing"/>
    <property type="evidence" value="ECO:0007669"/>
    <property type="project" value="InterPro"/>
</dbReference>
<dbReference type="Proteomes" id="UP000037558">
    <property type="component" value="Unassembled WGS sequence"/>
</dbReference>
<evidence type="ECO:0000256" key="1">
    <source>
        <dbReference type="ARBA" id="ARBA00000677"/>
    </source>
</evidence>
<keyword evidence="8" id="KW-0472">Membrane</keyword>
<organism evidence="11 12">
    <name type="scientific">Priestia koreensis</name>
    <dbReference type="NCBI Taxonomy" id="284581"/>
    <lineage>
        <taxon>Bacteria</taxon>
        <taxon>Bacillati</taxon>
        <taxon>Bacillota</taxon>
        <taxon>Bacilli</taxon>
        <taxon>Bacillales</taxon>
        <taxon>Bacillaceae</taxon>
        <taxon>Priestia</taxon>
    </lineage>
</organism>
<dbReference type="PROSITE" id="PS00760">
    <property type="entry name" value="SPASE_I_2"/>
    <property type="match status" value="1"/>
</dbReference>
<dbReference type="InterPro" id="IPR019757">
    <property type="entry name" value="Pept_S26A_signal_pept_1_Lys-AS"/>
</dbReference>
<comment type="similarity">
    <text evidence="3 9">Belongs to the peptidase S26 family.</text>
</comment>
<evidence type="ECO:0000313" key="11">
    <source>
        <dbReference type="EMBL" id="KOO47514.1"/>
    </source>
</evidence>
<dbReference type="EMBL" id="LILC01000007">
    <property type="protein sequence ID" value="KOO47514.1"/>
    <property type="molecule type" value="Genomic_DNA"/>
</dbReference>
<dbReference type="SUPFAM" id="SSF51306">
    <property type="entry name" value="LexA/Signal peptidase"/>
    <property type="match status" value="1"/>
</dbReference>
<evidence type="ECO:0000256" key="7">
    <source>
        <dbReference type="PIRSR" id="PIRSR600223-1"/>
    </source>
</evidence>
<evidence type="ECO:0000256" key="3">
    <source>
        <dbReference type="ARBA" id="ARBA00009370"/>
    </source>
</evidence>
<dbReference type="PROSITE" id="PS00761">
    <property type="entry name" value="SPASE_I_3"/>
    <property type="match status" value="1"/>
</dbReference>
<keyword evidence="5 8" id="KW-0645">Protease</keyword>
<comment type="subcellular location">
    <subcellularLocation>
        <location evidence="2">Cell membrane</location>
        <topology evidence="2">Single-pass type II membrane protein</topology>
    </subcellularLocation>
    <subcellularLocation>
        <location evidence="9">Membrane</location>
        <topology evidence="9">Single-pass type II membrane protein</topology>
    </subcellularLocation>
</comment>
<dbReference type="AlphaFoldDB" id="A0A0M0L916"/>
<dbReference type="PATRIC" id="fig|284581.3.peg.4502"/>
<proteinExistence type="inferred from homology"/>
<dbReference type="InterPro" id="IPR019756">
    <property type="entry name" value="Pept_S26A_signal_pept_1_Ser-AS"/>
</dbReference>
<dbReference type="GO" id="GO:0004252">
    <property type="term" value="F:serine-type endopeptidase activity"/>
    <property type="evidence" value="ECO:0007669"/>
    <property type="project" value="InterPro"/>
</dbReference>
<dbReference type="InterPro" id="IPR019758">
    <property type="entry name" value="Pept_S26A_signal_pept_1_CS"/>
</dbReference>
<name>A0A0M0L916_9BACI</name>
<feature type="transmembrane region" description="Helical" evidence="8">
    <location>
        <begin position="12"/>
        <end position="32"/>
    </location>
</feature>
<dbReference type="InterPro" id="IPR036286">
    <property type="entry name" value="LexA/Signal_pep-like_sf"/>
</dbReference>
<gene>
    <name evidence="11" type="ORF">AMD01_05580</name>
</gene>
<dbReference type="GO" id="GO:0005886">
    <property type="term" value="C:plasma membrane"/>
    <property type="evidence" value="ECO:0007669"/>
    <property type="project" value="UniProtKB-SubCell"/>
</dbReference>
<evidence type="ECO:0000256" key="2">
    <source>
        <dbReference type="ARBA" id="ARBA00004401"/>
    </source>
</evidence>
<dbReference type="InterPro" id="IPR019533">
    <property type="entry name" value="Peptidase_S26"/>
</dbReference>
<dbReference type="STRING" id="284581.AMD01_05580"/>
<evidence type="ECO:0000313" key="12">
    <source>
        <dbReference type="Proteomes" id="UP000037558"/>
    </source>
</evidence>
<feature type="active site" evidence="7">
    <location>
        <position position="42"/>
    </location>
</feature>
<dbReference type="PROSITE" id="PS00501">
    <property type="entry name" value="SPASE_I_1"/>
    <property type="match status" value="1"/>
</dbReference>
<keyword evidence="12" id="KW-1185">Reference proteome</keyword>
<dbReference type="NCBIfam" id="TIGR02227">
    <property type="entry name" value="sigpep_I_bact"/>
    <property type="match status" value="1"/>
</dbReference>
<dbReference type="GO" id="GO:0009003">
    <property type="term" value="F:signal peptidase activity"/>
    <property type="evidence" value="ECO:0007669"/>
    <property type="project" value="UniProtKB-EC"/>
</dbReference>
<dbReference type="Pfam" id="PF10502">
    <property type="entry name" value="Peptidase_S26"/>
    <property type="match status" value="1"/>
</dbReference>